<dbReference type="GO" id="GO:0044818">
    <property type="term" value="P:mitotic G2/M transition checkpoint"/>
    <property type="evidence" value="ECO:0007669"/>
    <property type="project" value="TreeGrafter"/>
</dbReference>
<dbReference type="PANTHER" id="PTHR13356:SF0">
    <property type="entry name" value="SOSS COMPLEX SUBUNIT B HOMOLOG"/>
    <property type="match status" value="1"/>
</dbReference>
<dbReference type="FunFam" id="2.40.50.140:FF:000072">
    <property type="entry name" value="SOSS complex subunit B2"/>
    <property type="match status" value="1"/>
</dbReference>
<name>A0A2I0B6E3_9ASPA</name>
<dbReference type="EMBL" id="KZ451908">
    <property type="protein sequence ID" value="PKA63369.1"/>
    <property type="molecule type" value="Genomic_DNA"/>
</dbReference>
<dbReference type="InterPro" id="IPR051231">
    <property type="entry name" value="SOSS-B"/>
</dbReference>
<dbReference type="AlphaFoldDB" id="A0A2I0B6E3"/>
<keyword evidence="3" id="KW-1185">Reference proteome</keyword>
<dbReference type="SUPFAM" id="SSF50249">
    <property type="entry name" value="Nucleic acid-binding proteins"/>
    <property type="match status" value="1"/>
</dbReference>
<accession>A0A2I0B6E3</accession>
<evidence type="ECO:0000256" key="1">
    <source>
        <dbReference type="ARBA" id="ARBA00023125"/>
    </source>
</evidence>
<dbReference type="PANTHER" id="PTHR13356">
    <property type="entry name" value="OB FOLD NUCLEIC ACID BINDING PROTEIN-RELATED"/>
    <property type="match status" value="1"/>
</dbReference>
<dbReference type="GO" id="GO:0005694">
    <property type="term" value="C:chromosome"/>
    <property type="evidence" value="ECO:0007669"/>
    <property type="project" value="UniProtKB-ARBA"/>
</dbReference>
<protein>
    <recommendedName>
        <fullName evidence="4">SOSS complex subunit B like</fullName>
    </recommendedName>
</protein>
<dbReference type="STRING" id="1088818.A0A2I0B6E3"/>
<proteinExistence type="predicted"/>
<dbReference type="OrthoDB" id="295715at2759"/>
<evidence type="ECO:0000313" key="2">
    <source>
        <dbReference type="EMBL" id="PKA63369.1"/>
    </source>
</evidence>
<dbReference type="GO" id="GO:0070876">
    <property type="term" value="C:SOSS complex"/>
    <property type="evidence" value="ECO:0007669"/>
    <property type="project" value="TreeGrafter"/>
</dbReference>
<keyword evidence="1" id="KW-0238">DNA-binding</keyword>
<dbReference type="InterPro" id="IPR012340">
    <property type="entry name" value="NA-bd_OB-fold"/>
</dbReference>
<evidence type="ECO:0000313" key="3">
    <source>
        <dbReference type="Proteomes" id="UP000236161"/>
    </source>
</evidence>
<dbReference type="GO" id="GO:0000724">
    <property type="term" value="P:double-strand break repair via homologous recombination"/>
    <property type="evidence" value="ECO:0007669"/>
    <property type="project" value="TreeGrafter"/>
</dbReference>
<sequence>MSSAKLEADLSMVLLKDIIPAATNTINTEFILLDKGYVAQDGKETTCLALVADESASVHFLMWGDECRGFAPGDIIRLENGIFSYHKNSLVLRAGKKGKTAKVGEFCKLFVETPNMSEIKWARDHNNPKKFVQESAVSPHSRIFPPMP</sequence>
<evidence type="ECO:0008006" key="4">
    <source>
        <dbReference type="Google" id="ProtNLM"/>
    </source>
</evidence>
<gene>
    <name evidence="2" type="ORF">AXF42_Ash005264</name>
</gene>
<dbReference type="GO" id="GO:0003677">
    <property type="term" value="F:DNA binding"/>
    <property type="evidence" value="ECO:0007669"/>
    <property type="project" value="UniProtKB-KW"/>
</dbReference>
<reference evidence="2 3" key="1">
    <citation type="journal article" date="2017" name="Nature">
        <title>The Apostasia genome and the evolution of orchids.</title>
        <authorList>
            <person name="Zhang G.Q."/>
            <person name="Liu K.W."/>
            <person name="Li Z."/>
            <person name="Lohaus R."/>
            <person name="Hsiao Y.Y."/>
            <person name="Niu S.C."/>
            <person name="Wang J.Y."/>
            <person name="Lin Y.C."/>
            <person name="Xu Q."/>
            <person name="Chen L.J."/>
            <person name="Yoshida K."/>
            <person name="Fujiwara S."/>
            <person name="Wang Z.W."/>
            <person name="Zhang Y.Q."/>
            <person name="Mitsuda N."/>
            <person name="Wang M."/>
            <person name="Liu G.H."/>
            <person name="Pecoraro L."/>
            <person name="Huang H.X."/>
            <person name="Xiao X.J."/>
            <person name="Lin M."/>
            <person name="Wu X.Y."/>
            <person name="Wu W.L."/>
            <person name="Chen Y.Y."/>
            <person name="Chang S.B."/>
            <person name="Sakamoto S."/>
            <person name="Ohme-Takagi M."/>
            <person name="Yagi M."/>
            <person name="Zeng S.J."/>
            <person name="Shen C.Y."/>
            <person name="Yeh C.M."/>
            <person name="Luo Y.B."/>
            <person name="Tsai W.C."/>
            <person name="Van de Peer Y."/>
            <person name="Liu Z.J."/>
        </authorList>
    </citation>
    <scope>NUCLEOTIDE SEQUENCE [LARGE SCALE GENOMIC DNA]</scope>
    <source>
        <strain evidence="3">cv. Shenzhen</strain>
        <tissue evidence="2">Stem</tissue>
    </source>
</reference>
<dbReference type="Gene3D" id="2.40.50.140">
    <property type="entry name" value="Nucleic acid-binding proteins"/>
    <property type="match status" value="1"/>
</dbReference>
<organism evidence="2 3">
    <name type="scientific">Apostasia shenzhenica</name>
    <dbReference type="NCBI Taxonomy" id="1088818"/>
    <lineage>
        <taxon>Eukaryota</taxon>
        <taxon>Viridiplantae</taxon>
        <taxon>Streptophyta</taxon>
        <taxon>Embryophyta</taxon>
        <taxon>Tracheophyta</taxon>
        <taxon>Spermatophyta</taxon>
        <taxon>Magnoliopsida</taxon>
        <taxon>Liliopsida</taxon>
        <taxon>Asparagales</taxon>
        <taxon>Orchidaceae</taxon>
        <taxon>Apostasioideae</taxon>
        <taxon>Apostasia</taxon>
    </lineage>
</organism>
<dbReference type="GO" id="GO:0010212">
    <property type="term" value="P:response to ionizing radiation"/>
    <property type="evidence" value="ECO:0007669"/>
    <property type="project" value="TreeGrafter"/>
</dbReference>
<dbReference type="Proteomes" id="UP000236161">
    <property type="component" value="Unassembled WGS sequence"/>
</dbReference>